<dbReference type="Proteomes" id="UP000654918">
    <property type="component" value="Unassembled WGS sequence"/>
</dbReference>
<proteinExistence type="predicted"/>
<dbReference type="AlphaFoldDB" id="A0A8H6JRD9"/>
<reference evidence="1" key="1">
    <citation type="journal article" date="2020" name="Phytopathology">
        <title>Genome Sequence Resources of Colletotrichum truncatum, C. plurivorum, C. musicola, and C. sojae: Four Species Pathogenic to Soybean (Glycine max).</title>
        <authorList>
            <person name="Rogerio F."/>
            <person name="Boufleur T.R."/>
            <person name="Ciampi-Guillardi M."/>
            <person name="Sukno S.A."/>
            <person name="Thon M.R."/>
            <person name="Massola Junior N.S."/>
            <person name="Baroncelli R."/>
        </authorList>
    </citation>
    <scope>NUCLEOTIDE SEQUENCE</scope>
    <source>
        <strain evidence="1">LFN00145</strain>
    </source>
</reference>
<dbReference type="EMBL" id="WIGO01000314">
    <property type="protein sequence ID" value="KAF6817672.1"/>
    <property type="molecule type" value="Genomic_DNA"/>
</dbReference>
<gene>
    <name evidence="1" type="ORF">CPLU01_13540</name>
</gene>
<accession>A0A8H6JRD9</accession>
<evidence type="ECO:0000313" key="1">
    <source>
        <dbReference type="EMBL" id="KAF6817672.1"/>
    </source>
</evidence>
<name>A0A8H6JRD9_9PEZI</name>
<comment type="caution">
    <text evidence="1">The sequence shown here is derived from an EMBL/GenBank/DDBJ whole genome shotgun (WGS) entry which is preliminary data.</text>
</comment>
<organism evidence="1 2">
    <name type="scientific">Colletotrichum plurivorum</name>
    <dbReference type="NCBI Taxonomy" id="2175906"/>
    <lineage>
        <taxon>Eukaryota</taxon>
        <taxon>Fungi</taxon>
        <taxon>Dikarya</taxon>
        <taxon>Ascomycota</taxon>
        <taxon>Pezizomycotina</taxon>
        <taxon>Sordariomycetes</taxon>
        <taxon>Hypocreomycetidae</taxon>
        <taxon>Glomerellales</taxon>
        <taxon>Glomerellaceae</taxon>
        <taxon>Colletotrichum</taxon>
        <taxon>Colletotrichum orchidearum species complex</taxon>
    </lineage>
</organism>
<protein>
    <submittedName>
        <fullName evidence="1">Uncharacterized protein</fullName>
    </submittedName>
</protein>
<evidence type="ECO:0000313" key="2">
    <source>
        <dbReference type="Proteomes" id="UP000654918"/>
    </source>
</evidence>
<sequence>MSLISITASAAFISWLWWTPQEDRHWRAWVLAPNRLQQSITLASTVIRAAVGTIATLATAMIASVAAERRGIHLHAVSQVSIARFSNSGPLSLGFLAPRGLAPDPIVRLVVALLILTTFASQFTSTLLVSDLELGRVRSFPRTVPNAYAIGGASGWSVFDSDVTVSGDPWRHRARFAQTFAEYSREPAAAIEGTDDTGPTVRAFLPMISQEARESLLEFRGRAWLMDSRVVCMRPELRDVRLCQPSSLCGSVRLERSVAEAAGLGGIGKDDFYDFRCPIQASSKFWSLHYNFTEWDKIGGTVMELLWNVASMYWTPEAFMAGNLTMHNSTKHGPLMEYIFQGSGELGTQIELAFNMTICARFDHSNNRSEPAYAWDVNRGIFNTSAVRRQLGAVKDASSISPEDRQILSIDREGFESSLAEARSDGGRKEQAWSEQMARLWAMPLLGDAQQYRSTFYSRLLNDTIRETGSPARAM</sequence>
<keyword evidence="2" id="KW-1185">Reference proteome</keyword>